<dbReference type="Proteomes" id="UP000612282">
    <property type="component" value="Unassembled WGS sequence"/>
</dbReference>
<keyword evidence="3" id="KW-1185">Reference proteome</keyword>
<sequence length="170" mass="18172">MTPSTRNEDLTVFLCSRCGVAITAELVELRAIPDVHESEQDRDEKTRRAPSTIPPGHFAIDPQPWGFPYVLQENQGDPEPAQSRGPLVCHEEGFVISAGPRDTIVVHPEDAAGLQPLPDHRNSSGCCGPAGNQGLNLACPCGAPVATLAADCFGPYELHLDPVRTFALAP</sequence>
<evidence type="ECO:0000313" key="3">
    <source>
        <dbReference type="Proteomes" id="UP000612282"/>
    </source>
</evidence>
<protein>
    <submittedName>
        <fullName evidence="2">Uncharacterized protein</fullName>
    </submittedName>
</protein>
<gene>
    <name evidence="2" type="ORF">Aco03nite_053260</name>
</gene>
<name>A0ABQ3XEI0_9ACTN</name>
<evidence type="ECO:0000313" key="2">
    <source>
        <dbReference type="EMBL" id="GID56922.1"/>
    </source>
</evidence>
<reference evidence="2 3" key="1">
    <citation type="submission" date="2021-01" db="EMBL/GenBank/DDBJ databases">
        <title>Whole genome shotgun sequence of Actinoplanes couchii NBRC 106145.</title>
        <authorList>
            <person name="Komaki H."/>
            <person name="Tamura T."/>
        </authorList>
    </citation>
    <scope>NUCLEOTIDE SEQUENCE [LARGE SCALE GENOMIC DNA]</scope>
    <source>
        <strain evidence="2 3">NBRC 106145</strain>
    </source>
</reference>
<accession>A0ABQ3XEI0</accession>
<proteinExistence type="predicted"/>
<dbReference type="EMBL" id="BOMG01000064">
    <property type="protein sequence ID" value="GID56922.1"/>
    <property type="molecule type" value="Genomic_DNA"/>
</dbReference>
<evidence type="ECO:0000256" key="1">
    <source>
        <dbReference type="SAM" id="MobiDB-lite"/>
    </source>
</evidence>
<feature type="region of interest" description="Disordered" evidence="1">
    <location>
        <begin position="35"/>
        <end position="57"/>
    </location>
</feature>
<organism evidence="2 3">
    <name type="scientific">Actinoplanes couchii</name>
    <dbReference type="NCBI Taxonomy" id="403638"/>
    <lineage>
        <taxon>Bacteria</taxon>
        <taxon>Bacillati</taxon>
        <taxon>Actinomycetota</taxon>
        <taxon>Actinomycetes</taxon>
        <taxon>Micromonosporales</taxon>
        <taxon>Micromonosporaceae</taxon>
        <taxon>Actinoplanes</taxon>
    </lineage>
</organism>
<feature type="compositionally biased region" description="Basic and acidic residues" evidence="1">
    <location>
        <begin position="35"/>
        <end position="47"/>
    </location>
</feature>
<comment type="caution">
    <text evidence="2">The sequence shown here is derived from an EMBL/GenBank/DDBJ whole genome shotgun (WGS) entry which is preliminary data.</text>
</comment>